<dbReference type="Pfam" id="PF02527">
    <property type="entry name" value="GidB"/>
    <property type="match status" value="1"/>
</dbReference>
<dbReference type="InterPro" id="IPR003682">
    <property type="entry name" value="rRNA_ssu_MeTfrase_G"/>
</dbReference>
<dbReference type="AlphaFoldDB" id="A0A170T4A2"/>
<dbReference type="HAMAP" id="MF_00074">
    <property type="entry name" value="16SrRNA_methyltr_G"/>
    <property type="match status" value="1"/>
</dbReference>
<name>A0A170T4A2_9SYNE</name>
<comment type="function">
    <text evidence="6">Specifically methylates the N7 position of a guanine in 16S rRNA.</text>
</comment>
<evidence type="ECO:0000313" key="7">
    <source>
        <dbReference type="EMBL" id="CZB11784.1"/>
    </source>
</evidence>
<comment type="similarity">
    <text evidence="6">Belongs to the methyltransferase superfamily. RNA methyltransferase RsmG family.</text>
</comment>
<dbReference type="PANTHER" id="PTHR31760:SF0">
    <property type="entry name" value="S-ADENOSYL-L-METHIONINE-DEPENDENT METHYLTRANSFERASES SUPERFAMILY PROTEIN"/>
    <property type="match status" value="1"/>
</dbReference>
<dbReference type="EMBL" id="FITM01000012">
    <property type="protein sequence ID" value="CZB11784.1"/>
    <property type="molecule type" value="Genomic_DNA"/>
</dbReference>
<evidence type="ECO:0000256" key="2">
    <source>
        <dbReference type="ARBA" id="ARBA00022552"/>
    </source>
</evidence>
<protein>
    <recommendedName>
        <fullName evidence="6">Ribosomal RNA small subunit methyltransferase G</fullName>
        <ecNumber evidence="6">2.1.1.-</ecNumber>
    </recommendedName>
    <alternativeName>
        <fullName evidence="6">16S rRNA 7-methylguanosine methyltransferase</fullName>
        <shortName evidence="6">16S rRNA m7G methyltransferase</shortName>
    </alternativeName>
</protein>
<dbReference type="PANTHER" id="PTHR31760">
    <property type="entry name" value="S-ADENOSYL-L-METHIONINE-DEPENDENT METHYLTRANSFERASES SUPERFAMILY PROTEIN"/>
    <property type="match status" value="1"/>
</dbReference>
<dbReference type="EC" id="2.1.1.-" evidence="6"/>
<keyword evidence="1 6" id="KW-0963">Cytoplasm</keyword>
<dbReference type="GO" id="GO:0070043">
    <property type="term" value="F:rRNA (guanine-N7-)-methyltransferase activity"/>
    <property type="evidence" value="ECO:0007669"/>
    <property type="project" value="UniProtKB-UniRule"/>
</dbReference>
<feature type="binding site" evidence="6">
    <location>
        <position position="84"/>
    </location>
    <ligand>
        <name>S-adenosyl-L-methionine</name>
        <dbReference type="ChEBI" id="CHEBI:59789"/>
    </ligand>
</feature>
<dbReference type="SUPFAM" id="SSF53335">
    <property type="entry name" value="S-adenosyl-L-methionine-dependent methyltransferases"/>
    <property type="match status" value="1"/>
</dbReference>
<evidence type="ECO:0000256" key="5">
    <source>
        <dbReference type="ARBA" id="ARBA00022691"/>
    </source>
</evidence>
<sequence>MPNLRRNPRPLRAREDVNRFPLSPAQHQALAALQQQLRRWNSRCNLTRLVEGDDYWVAQVQDSLWPLTRLDPPLGGPLRGVDVGTGGGIPGLVLAIALPESRWVLVDSLQHKCVAVQAMAGELGLKARVEVVCTRVEVLGRDAHYRGRFDVAVARAVAAAPVVAEYLAPLLDRRGVALLYRGRWSAADHQALQQAARKLGCGIRTRERCLLPGNRGQRHVLVLSPETACPAPYPRPVGVPTRHPLATAPLPQPPT</sequence>
<keyword evidence="5 6" id="KW-0949">S-adenosyl-L-methionine</keyword>
<gene>
    <name evidence="6" type="primary">rsmG</name>
    <name evidence="7" type="ORF">FLM9_115</name>
</gene>
<dbReference type="NCBIfam" id="TIGR00138">
    <property type="entry name" value="rsmG_gidB"/>
    <property type="match status" value="1"/>
</dbReference>
<dbReference type="GO" id="GO:0005829">
    <property type="term" value="C:cytosol"/>
    <property type="evidence" value="ECO:0007669"/>
    <property type="project" value="TreeGrafter"/>
</dbReference>
<dbReference type="Proteomes" id="UP000182631">
    <property type="component" value="Unassembled WGS sequence"/>
</dbReference>
<keyword evidence="2 6" id="KW-0698">rRNA processing</keyword>
<keyword evidence="4 6" id="KW-0808">Transferase</keyword>
<evidence type="ECO:0000256" key="3">
    <source>
        <dbReference type="ARBA" id="ARBA00022603"/>
    </source>
</evidence>
<dbReference type="Gene3D" id="3.40.50.150">
    <property type="entry name" value="Vaccinia Virus protein VP39"/>
    <property type="match status" value="1"/>
</dbReference>
<evidence type="ECO:0000256" key="6">
    <source>
        <dbReference type="HAMAP-Rule" id="MF_00074"/>
    </source>
</evidence>
<organism evidence="7 8">
    <name type="scientific">Candidatus Synechococcus spongiarum</name>
    <dbReference type="NCBI Taxonomy" id="431041"/>
    <lineage>
        <taxon>Bacteria</taxon>
        <taxon>Bacillati</taxon>
        <taxon>Cyanobacteriota</taxon>
        <taxon>Cyanophyceae</taxon>
        <taxon>Synechococcales</taxon>
        <taxon>Synechococcaceae</taxon>
        <taxon>Synechococcus</taxon>
    </lineage>
</organism>
<keyword evidence="3 6" id="KW-0489">Methyltransferase</keyword>
<evidence type="ECO:0000313" key="8">
    <source>
        <dbReference type="Proteomes" id="UP000182631"/>
    </source>
</evidence>
<dbReference type="OrthoDB" id="9808773at2"/>
<evidence type="ECO:0000256" key="4">
    <source>
        <dbReference type="ARBA" id="ARBA00022679"/>
    </source>
</evidence>
<accession>A0A170T4A2</accession>
<dbReference type="InterPro" id="IPR029063">
    <property type="entry name" value="SAM-dependent_MTases_sf"/>
</dbReference>
<feature type="binding site" evidence="6">
    <location>
        <position position="155"/>
    </location>
    <ligand>
        <name>S-adenosyl-L-methionine</name>
        <dbReference type="ChEBI" id="CHEBI:59789"/>
    </ligand>
</feature>
<evidence type="ECO:0000256" key="1">
    <source>
        <dbReference type="ARBA" id="ARBA00022490"/>
    </source>
</evidence>
<feature type="binding site" evidence="6">
    <location>
        <begin position="136"/>
        <end position="137"/>
    </location>
    <ligand>
        <name>S-adenosyl-L-methionine</name>
        <dbReference type="ChEBI" id="CHEBI:59789"/>
    </ligand>
</feature>
<comment type="caution">
    <text evidence="6">Lacks conserved residue(s) required for the propagation of feature annotation.</text>
</comment>
<comment type="subcellular location">
    <subcellularLocation>
        <location evidence="6">Cytoplasm</location>
    </subcellularLocation>
</comment>
<dbReference type="RefSeq" id="WP_081340079.1">
    <property type="nucleotide sequence ID" value="NZ_FITM01000012.1"/>
</dbReference>
<dbReference type="PIRSF" id="PIRSF003078">
    <property type="entry name" value="GidB"/>
    <property type="match status" value="1"/>
</dbReference>
<reference evidence="8" key="1">
    <citation type="submission" date="2016-02" db="EMBL/GenBank/DDBJ databases">
        <authorList>
            <person name="liu f."/>
        </authorList>
    </citation>
    <scope>NUCLEOTIDE SEQUENCE [LARGE SCALE GENOMIC DNA]</scope>
</reference>
<proteinExistence type="inferred from homology"/>
<keyword evidence="8" id="KW-1185">Reference proteome</keyword>